<dbReference type="AlphaFoldDB" id="A0A7V8FYU9"/>
<sequence>MPKDILEIARETGLRTFLHGVNAQDSRAILQKFVNALPSEDERFGQMQDLAKSLGHICQDQVVVMQAAYIEWKHGAGAEAAMRWIRNTLTGPGNVPDPAEPFAREAQAYFDANRAAPLPTCECGRPSNIGWMGQGFCCEAHYQEAKQRSTAQPTAPA</sequence>
<organism evidence="1 2">
    <name type="scientific">Herbaspirillum frisingense</name>
    <dbReference type="NCBI Taxonomy" id="92645"/>
    <lineage>
        <taxon>Bacteria</taxon>
        <taxon>Pseudomonadati</taxon>
        <taxon>Pseudomonadota</taxon>
        <taxon>Betaproteobacteria</taxon>
        <taxon>Burkholderiales</taxon>
        <taxon>Oxalobacteraceae</taxon>
        <taxon>Herbaspirillum</taxon>
    </lineage>
</organism>
<evidence type="ECO:0000313" key="2">
    <source>
        <dbReference type="Proteomes" id="UP000462435"/>
    </source>
</evidence>
<gene>
    <name evidence="1" type="ORF">GAK35_01054</name>
</gene>
<evidence type="ECO:0000313" key="1">
    <source>
        <dbReference type="EMBL" id="KAF1046369.1"/>
    </source>
</evidence>
<dbReference type="EMBL" id="WNDX01000021">
    <property type="protein sequence ID" value="KAF1046369.1"/>
    <property type="molecule type" value="Genomic_DNA"/>
</dbReference>
<protein>
    <submittedName>
        <fullName evidence="1">Uncharacterized protein</fullName>
    </submittedName>
</protein>
<comment type="caution">
    <text evidence="1">The sequence shown here is derived from an EMBL/GenBank/DDBJ whole genome shotgun (WGS) entry which is preliminary data.</text>
</comment>
<dbReference type="Proteomes" id="UP000462435">
    <property type="component" value="Unassembled WGS sequence"/>
</dbReference>
<proteinExistence type="predicted"/>
<name>A0A7V8FYU9_9BURK</name>
<reference evidence="2" key="1">
    <citation type="journal article" date="2020" name="MBio">
        <title>Horizontal gene transfer to a defensive symbiont with a reduced genome amongst a multipartite beetle microbiome.</title>
        <authorList>
            <person name="Waterworth S.C."/>
            <person name="Florez L.V."/>
            <person name="Rees E.R."/>
            <person name="Hertweck C."/>
            <person name="Kaltenpoth M."/>
            <person name="Kwan J.C."/>
        </authorList>
    </citation>
    <scope>NUCLEOTIDE SEQUENCE [LARGE SCALE GENOMIC DNA]</scope>
</reference>
<accession>A0A7V8FYU9</accession>